<evidence type="ECO:0000313" key="2">
    <source>
        <dbReference type="EMBL" id="QVL32495.1"/>
    </source>
</evidence>
<protein>
    <submittedName>
        <fullName evidence="2">BBP7 family outer membrane beta-barrel protein</fullName>
    </submittedName>
</protein>
<keyword evidence="1" id="KW-0732">Signal</keyword>
<dbReference type="Proteomes" id="UP000676194">
    <property type="component" value="Chromosome"/>
</dbReference>
<feature type="chain" id="PRO_5034927752" evidence="1">
    <location>
        <begin position="23"/>
        <end position="365"/>
    </location>
</feature>
<dbReference type="InterPro" id="IPR011446">
    <property type="entry name" value="BBP7"/>
</dbReference>
<evidence type="ECO:0000256" key="1">
    <source>
        <dbReference type="SAM" id="SignalP"/>
    </source>
</evidence>
<reference evidence="2" key="1">
    <citation type="submission" date="2021-05" db="EMBL/GenBank/DDBJ databases">
        <title>Complete genome sequence of the cellulolytic planctomycete Telmatocola sphagniphila SP2T and characterization of the first cellulase from planctomycetes.</title>
        <authorList>
            <person name="Rakitin A.L."/>
            <person name="Beletsky A.V."/>
            <person name="Naumoff D.G."/>
            <person name="Kulichevskaya I.S."/>
            <person name="Mardanov A.V."/>
            <person name="Ravin N.V."/>
            <person name="Dedysh S.N."/>
        </authorList>
    </citation>
    <scope>NUCLEOTIDE SEQUENCE</scope>
    <source>
        <strain evidence="2">SP2T</strain>
    </source>
</reference>
<dbReference type="EMBL" id="CP074694">
    <property type="protein sequence ID" value="QVL32495.1"/>
    <property type="molecule type" value="Genomic_DNA"/>
</dbReference>
<evidence type="ECO:0000313" key="3">
    <source>
        <dbReference type="Proteomes" id="UP000676194"/>
    </source>
</evidence>
<name>A0A8E6B8S7_9BACT</name>
<organism evidence="2 3">
    <name type="scientific">Telmatocola sphagniphila</name>
    <dbReference type="NCBI Taxonomy" id="1123043"/>
    <lineage>
        <taxon>Bacteria</taxon>
        <taxon>Pseudomonadati</taxon>
        <taxon>Planctomycetota</taxon>
        <taxon>Planctomycetia</taxon>
        <taxon>Gemmatales</taxon>
        <taxon>Gemmataceae</taxon>
    </lineage>
</organism>
<keyword evidence="3" id="KW-1185">Reference proteome</keyword>
<sequence>MQWRVICTSIVASLLVPQLVSAQEPIPINSLQQGSYTEFLQSPDQLPTLLPPVRTPDSTPATPAITNPNAPDLKNFDRNRFYLPDANPGVRQPPCPCLPLGSSWISAEYLYGIIQKERWPDANGATGTEQNFQPGLRINMGLFLDRCQTGGLDGTLFFLGESNTSLTTPVGRQVFLLQSDRLNLNGGEANWRKNLFCEDDRRYDLLVGYRYLHLGETYTSAFSGTDMLPIPVSSLGSAKADNDLHLAQIGWIGEWRRGMWYLDVTAKIGLGENIETLDFQNLNSPIVRNTGLRSSHAHFVAVPEAGLKLGCQLTDYCRAYVGYQFTYASEVARPRTYIERTLQGDTKPTTDFWMQGIELGFEARF</sequence>
<feature type="signal peptide" evidence="1">
    <location>
        <begin position="1"/>
        <end position="22"/>
    </location>
</feature>
<gene>
    <name evidence="2" type="ORF">KIH39_00840</name>
</gene>
<dbReference type="AlphaFoldDB" id="A0A8E6B8S7"/>
<accession>A0A8E6B8S7</accession>
<dbReference type="Pfam" id="PF07585">
    <property type="entry name" value="BBP7"/>
    <property type="match status" value="1"/>
</dbReference>
<proteinExistence type="predicted"/>
<dbReference type="RefSeq" id="WP_213497387.1">
    <property type="nucleotide sequence ID" value="NZ_CP074694.1"/>
</dbReference>
<dbReference type="KEGG" id="tsph:KIH39_00840"/>